<dbReference type="Pfam" id="PF02230">
    <property type="entry name" value="Abhydrolase_2"/>
    <property type="match status" value="1"/>
</dbReference>
<dbReference type="PANTHER" id="PTHR10655:SF17">
    <property type="entry name" value="LYSOPHOSPHOLIPASE-LIKE PROTEIN 1"/>
    <property type="match status" value="1"/>
</dbReference>
<dbReference type="AlphaFoldDB" id="A0AAU7XCI7"/>
<dbReference type="PANTHER" id="PTHR10655">
    <property type="entry name" value="LYSOPHOSPHOLIPASE-RELATED"/>
    <property type="match status" value="1"/>
</dbReference>
<dbReference type="SUPFAM" id="SSF53474">
    <property type="entry name" value="alpha/beta-Hydrolases"/>
    <property type="match status" value="1"/>
</dbReference>
<dbReference type="Gene3D" id="3.40.50.1820">
    <property type="entry name" value="alpha/beta hydrolase"/>
    <property type="match status" value="1"/>
</dbReference>
<organism evidence="4">
    <name type="scientific">Methyloraptor flagellatus</name>
    <dbReference type="NCBI Taxonomy" id="3162530"/>
    <lineage>
        <taxon>Bacteria</taxon>
        <taxon>Pseudomonadati</taxon>
        <taxon>Pseudomonadota</taxon>
        <taxon>Alphaproteobacteria</taxon>
        <taxon>Hyphomicrobiales</taxon>
        <taxon>Ancalomicrobiaceae</taxon>
        <taxon>Methyloraptor</taxon>
    </lineage>
</organism>
<keyword evidence="2" id="KW-0378">Hydrolase</keyword>
<evidence type="ECO:0000256" key="1">
    <source>
        <dbReference type="ARBA" id="ARBA00006499"/>
    </source>
</evidence>
<evidence type="ECO:0000313" key="4">
    <source>
        <dbReference type="EMBL" id="XBY44399.1"/>
    </source>
</evidence>
<dbReference type="EMBL" id="CP158568">
    <property type="protein sequence ID" value="XBY44399.1"/>
    <property type="molecule type" value="Genomic_DNA"/>
</dbReference>
<dbReference type="GO" id="GO:0016787">
    <property type="term" value="F:hydrolase activity"/>
    <property type="evidence" value="ECO:0007669"/>
    <property type="project" value="UniProtKB-KW"/>
</dbReference>
<comment type="similarity">
    <text evidence="1">Belongs to the AB hydrolase superfamily. AB hydrolase 2 family.</text>
</comment>
<sequence>MTLLDGPRVAPASGRPPRSLVVLLHGYGADGLDLIDLARAWAPRLPDTAFVAPNAPERCDASAFGYQWFPLSFRDPHEYRRGAEAATPLLDAFLDGEQMRLGLDDRATALVGFSQGAMMALHVGLRRIGGVAGIVGYSGLLPGPETIEAEALASPPVLLVHGSADDVVDPAHLPAAVAALTRIGIAAEWHTRDRLGHGIDDVGLAIAGRFLERVLA</sequence>
<dbReference type="InterPro" id="IPR050565">
    <property type="entry name" value="LYPA1-2/EST-like"/>
</dbReference>
<dbReference type="InterPro" id="IPR029058">
    <property type="entry name" value="AB_hydrolase_fold"/>
</dbReference>
<dbReference type="InterPro" id="IPR003140">
    <property type="entry name" value="PLipase/COase/thioEstase"/>
</dbReference>
<dbReference type="KEGG" id="mflg:ABS361_20680"/>
<evidence type="ECO:0000256" key="2">
    <source>
        <dbReference type="ARBA" id="ARBA00022801"/>
    </source>
</evidence>
<dbReference type="RefSeq" id="WP_407049492.1">
    <property type="nucleotide sequence ID" value="NZ_CP158568.1"/>
</dbReference>
<proteinExistence type="inferred from homology"/>
<gene>
    <name evidence="4" type="ORF">ABS361_20680</name>
</gene>
<protein>
    <submittedName>
        <fullName evidence="4">Prolyl oligopeptidase family serine peptidase</fullName>
    </submittedName>
</protein>
<feature type="domain" description="Phospholipase/carboxylesterase/thioesterase" evidence="3">
    <location>
        <begin position="13"/>
        <end position="213"/>
    </location>
</feature>
<name>A0AAU7XCI7_9HYPH</name>
<evidence type="ECO:0000259" key="3">
    <source>
        <dbReference type="Pfam" id="PF02230"/>
    </source>
</evidence>
<accession>A0AAU7XCI7</accession>
<reference evidence="4" key="1">
    <citation type="submission" date="2024-06" db="EMBL/GenBank/DDBJ databases">
        <title>Methylostella associata gen. nov., sp. nov., a novel Ancalomicrobiaceae-affiliated facultatively methylotrophic bacteria that feed on methanotrophs of the genus Methylococcus.</title>
        <authorList>
            <person name="Saltykova V."/>
            <person name="Danilova O.V."/>
            <person name="Oshkin I.Y."/>
            <person name="Belova S.E."/>
            <person name="Pimenov N.V."/>
            <person name="Dedysh S.N."/>
        </authorList>
    </citation>
    <scope>NUCLEOTIDE SEQUENCE</scope>
    <source>
        <strain evidence="4">S20</strain>
    </source>
</reference>